<evidence type="ECO:0000313" key="2">
    <source>
        <dbReference type="Proteomes" id="UP000003959"/>
    </source>
</evidence>
<sequence>MTCKFIPENETALPLLMVVELDYLKTLFIKDQKPFTF</sequence>
<dbReference type="HOGENOM" id="CLU_3346000_0_0_3"/>
<gene>
    <name evidence="1" type="ORF">LYNGBM3L_57670</name>
</gene>
<dbReference type="Proteomes" id="UP000003959">
    <property type="component" value="Unassembled WGS sequence"/>
</dbReference>
<organism evidence="1 2">
    <name type="scientific">Moorena producens 3L</name>
    <dbReference type="NCBI Taxonomy" id="489825"/>
    <lineage>
        <taxon>Bacteria</taxon>
        <taxon>Bacillati</taxon>
        <taxon>Cyanobacteriota</taxon>
        <taxon>Cyanophyceae</taxon>
        <taxon>Coleofasciculales</taxon>
        <taxon>Coleofasciculaceae</taxon>
        <taxon>Moorena</taxon>
    </lineage>
</organism>
<protein>
    <submittedName>
        <fullName evidence="1">Uncharacterized protein</fullName>
    </submittedName>
</protein>
<reference evidence="2" key="1">
    <citation type="journal article" date="2011" name="Proc. Natl. Acad. Sci. U.S.A.">
        <title>Genomic insights into the physiology and ecology of the marine filamentous cyanobacterium Lyngbya majuscula.</title>
        <authorList>
            <person name="Jones A.C."/>
            <person name="Monroe E.A."/>
            <person name="Podell S."/>
            <person name="Hess W.R."/>
            <person name="Klages S."/>
            <person name="Esquenazi E."/>
            <person name="Niessen S."/>
            <person name="Hoover H."/>
            <person name="Rothmann M."/>
            <person name="Lasken R.S."/>
            <person name="Yates J.R.III."/>
            <person name="Reinhardt R."/>
            <person name="Kube M."/>
            <person name="Burkart M.D."/>
            <person name="Allen E.E."/>
            <person name="Dorrestein P.C."/>
            <person name="Gerwick W.H."/>
            <person name="Gerwick L."/>
        </authorList>
    </citation>
    <scope>NUCLEOTIDE SEQUENCE [LARGE SCALE GENOMIC DNA]</scope>
    <source>
        <strain evidence="2">3L</strain>
    </source>
</reference>
<name>F4XZJ7_9CYAN</name>
<evidence type="ECO:0000313" key="1">
    <source>
        <dbReference type="EMBL" id="EGJ30002.1"/>
    </source>
</evidence>
<proteinExistence type="predicted"/>
<dbReference type="EMBL" id="GL890964">
    <property type="protein sequence ID" value="EGJ30002.1"/>
    <property type="molecule type" value="Genomic_DNA"/>
</dbReference>
<accession>F4XZJ7</accession>
<dbReference type="AlphaFoldDB" id="F4XZJ7"/>
<keyword evidence="2" id="KW-1185">Reference proteome</keyword>